<gene>
    <name evidence="3" type="ORF">DLJ53_06645</name>
</gene>
<dbReference type="InterPro" id="IPR002878">
    <property type="entry name" value="ChsH2_C"/>
</dbReference>
<keyword evidence="3" id="KW-0238">DNA-binding</keyword>
<dbReference type="Pfam" id="PF01796">
    <property type="entry name" value="OB_ChsH2_C"/>
    <property type="match status" value="1"/>
</dbReference>
<reference evidence="3 4" key="1">
    <citation type="submission" date="2018-05" db="EMBL/GenBank/DDBJ databases">
        <title>Acuticoccus sediminis sp. nov., isolated from deep-sea sediment of Indian Ocean.</title>
        <authorList>
            <person name="Liu X."/>
            <person name="Lai Q."/>
            <person name="Du Y."/>
            <person name="Sun F."/>
            <person name="Zhang X."/>
            <person name="Wang S."/>
            <person name="Shao Z."/>
        </authorList>
    </citation>
    <scope>NUCLEOTIDE SEQUENCE [LARGE SCALE GENOMIC DNA]</scope>
    <source>
        <strain evidence="3 4">PTG4-2</strain>
    </source>
</reference>
<accession>A0A8B2NXP1</accession>
<dbReference type="OrthoDB" id="3182121at2"/>
<dbReference type="RefSeq" id="WP_111343334.1">
    <property type="nucleotide sequence ID" value="NZ_JAIWKD010000001.1"/>
</dbReference>
<dbReference type="Proteomes" id="UP000249590">
    <property type="component" value="Unassembled WGS sequence"/>
</dbReference>
<dbReference type="PANTHER" id="PTHR34075:SF5">
    <property type="entry name" value="BLR3430 PROTEIN"/>
    <property type="match status" value="1"/>
</dbReference>
<feature type="domain" description="ChsH2 C-terminal OB-fold" evidence="1">
    <location>
        <begin position="55"/>
        <end position="118"/>
    </location>
</feature>
<evidence type="ECO:0000313" key="4">
    <source>
        <dbReference type="Proteomes" id="UP000249590"/>
    </source>
</evidence>
<dbReference type="Gene3D" id="6.10.30.10">
    <property type="match status" value="1"/>
</dbReference>
<dbReference type="InterPro" id="IPR012340">
    <property type="entry name" value="NA-bd_OB-fold"/>
</dbReference>
<evidence type="ECO:0000313" key="3">
    <source>
        <dbReference type="EMBL" id="RAI04123.1"/>
    </source>
</evidence>
<comment type="caution">
    <text evidence="3">The sequence shown here is derived from an EMBL/GenBank/DDBJ whole genome shotgun (WGS) entry which is preliminary data.</text>
</comment>
<dbReference type="InterPro" id="IPR022002">
    <property type="entry name" value="ChsH2_Znr"/>
</dbReference>
<dbReference type="PANTHER" id="PTHR34075">
    <property type="entry name" value="BLR3430 PROTEIN"/>
    <property type="match status" value="1"/>
</dbReference>
<evidence type="ECO:0000259" key="2">
    <source>
        <dbReference type="Pfam" id="PF12172"/>
    </source>
</evidence>
<sequence>MSDRVLPTITPETAHFWEGAKAGELRLQRCTPHGHTYFPPRFFCPHCGSRDVAVVKASGRAKLHSYVINHMKAPGFTPPFIVAVVELEEGVRMMGNILEVEPTHEAVALDMPLEVTFEELSDEIALPQWRPARGAAE</sequence>
<dbReference type="Pfam" id="PF12172">
    <property type="entry name" value="zf-ChsH2"/>
    <property type="match status" value="1"/>
</dbReference>
<dbReference type="AlphaFoldDB" id="A0A8B2NXP1"/>
<proteinExistence type="predicted"/>
<protein>
    <submittedName>
        <fullName evidence="3">DNA-binding protein</fullName>
    </submittedName>
</protein>
<organism evidence="3 4">
    <name type="scientific">Acuticoccus sediminis</name>
    <dbReference type="NCBI Taxonomy" id="2184697"/>
    <lineage>
        <taxon>Bacteria</taxon>
        <taxon>Pseudomonadati</taxon>
        <taxon>Pseudomonadota</taxon>
        <taxon>Alphaproteobacteria</taxon>
        <taxon>Hyphomicrobiales</taxon>
        <taxon>Amorphaceae</taxon>
        <taxon>Acuticoccus</taxon>
    </lineage>
</organism>
<feature type="domain" description="ChsH2 rubredoxin-like zinc ribbon" evidence="2">
    <location>
        <begin position="17"/>
        <end position="52"/>
    </location>
</feature>
<keyword evidence="4" id="KW-1185">Reference proteome</keyword>
<dbReference type="InterPro" id="IPR052513">
    <property type="entry name" value="Thioester_dehydratase-like"/>
</dbReference>
<name>A0A8B2NXP1_9HYPH</name>
<evidence type="ECO:0000259" key="1">
    <source>
        <dbReference type="Pfam" id="PF01796"/>
    </source>
</evidence>
<dbReference type="EMBL" id="QHHQ01000001">
    <property type="protein sequence ID" value="RAI04123.1"/>
    <property type="molecule type" value="Genomic_DNA"/>
</dbReference>
<dbReference type="GO" id="GO:0003677">
    <property type="term" value="F:DNA binding"/>
    <property type="evidence" value="ECO:0007669"/>
    <property type="project" value="UniProtKB-KW"/>
</dbReference>
<dbReference type="SUPFAM" id="SSF50249">
    <property type="entry name" value="Nucleic acid-binding proteins"/>
    <property type="match status" value="1"/>
</dbReference>